<dbReference type="EMBL" id="CP159256">
    <property type="protein sequence ID" value="XCG52368.1"/>
    <property type="molecule type" value="Genomic_DNA"/>
</dbReference>
<name>A0AAU8CZD7_9HYPH</name>
<dbReference type="InterPro" id="IPR016181">
    <property type="entry name" value="Acyl_CoA_acyltransferase"/>
</dbReference>
<dbReference type="PANTHER" id="PTHR43877">
    <property type="entry name" value="AMINOALKYLPHOSPHONATE N-ACETYLTRANSFERASE-RELATED-RELATED"/>
    <property type="match status" value="1"/>
</dbReference>
<dbReference type="Gene3D" id="3.40.630.30">
    <property type="match status" value="1"/>
</dbReference>
<dbReference type="SUPFAM" id="SSF55729">
    <property type="entry name" value="Acyl-CoA N-acyltransferases (Nat)"/>
    <property type="match status" value="1"/>
</dbReference>
<dbReference type="Pfam" id="PF00583">
    <property type="entry name" value="Acetyltransf_1"/>
    <property type="match status" value="1"/>
</dbReference>
<evidence type="ECO:0000259" key="3">
    <source>
        <dbReference type="PROSITE" id="PS51186"/>
    </source>
</evidence>
<evidence type="ECO:0000256" key="1">
    <source>
        <dbReference type="ARBA" id="ARBA00022679"/>
    </source>
</evidence>
<accession>A0AAU8CZD7</accession>
<geneLocation type="plasmid" evidence="4">
    <name>pMk2240A</name>
</geneLocation>
<evidence type="ECO:0000256" key="2">
    <source>
        <dbReference type="ARBA" id="ARBA00023315"/>
    </source>
</evidence>
<dbReference type="EC" id="2.3.1.-" evidence="4"/>
<sequence length="146" mass="16139">MRLITTYESKHFSGVDNLWKEAFPNDGPWNAAVTAIAEKLRFQPDLMLVALDGDKVVGSVMAGYEGHRGWISRIAVLRSHRNSGVGRDLLVEAERRLAALGCIKVNLQVVESNAATVEFYERSGYRIEPRISMSKHLPPSTSSPAS</sequence>
<organism evidence="4">
    <name type="scientific">Mesorhizobium sp. WSM2240</name>
    <dbReference type="NCBI Taxonomy" id="3228851"/>
    <lineage>
        <taxon>Bacteria</taxon>
        <taxon>Pseudomonadati</taxon>
        <taxon>Pseudomonadota</taxon>
        <taxon>Alphaproteobacteria</taxon>
        <taxon>Hyphomicrobiales</taxon>
        <taxon>Phyllobacteriaceae</taxon>
        <taxon>Mesorhizobium</taxon>
    </lineage>
</organism>
<dbReference type="GO" id="GO:0016747">
    <property type="term" value="F:acyltransferase activity, transferring groups other than amino-acyl groups"/>
    <property type="evidence" value="ECO:0007669"/>
    <property type="project" value="InterPro"/>
</dbReference>
<keyword evidence="2 4" id="KW-0012">Acyltransferase</keyword>
<dbReference type="InterPro" id="IPR000182">
    <property type="entry name" value="GNAT_dom"/>
</dbReference>
<protein>
    <submittedName>
        <fullName evidence="4">GNAT family acetyltransferase</fullName>
        <ecNumber evidence="4">2.3.1.-</ecNumber>
    </submittedName>
</protein>
<proteinExistence type="predicted"/>
<dbReference type="PROSITE" id="PS51186">
    <property type="entry name" value="GNAT"/>
    <property type="match status" value="1"/>
</dbReference>
<gene>
    <name evidence="4" type="ORF">ABVK50_29880</name>
</gene>
<feature type="domain" description="N-acetyltransferase" evidence="3">
    <location>
        <begin position="2"/>
        <end position="146"/>
    </location>
</feature>
<keyword evidence="1 4" id="KW-0808">Transferase</keyword>
<evidence type="ECO:0000313" key="4">
    <source>
        <dbReference type="EMBL" id="XCG52368.1"/>
    </source>
</evidence>
<dbReference type="PANTHER" id="PTHR43877:SF2">
    <property type="entry name" value="AMINOALKYLPHOSPHONATE N-ACETYLTRANSFERASE-RELATED"/>
    <property type="match status" value="1"/>
</dbReference>
<dbReference type="CDD" id="cd04301">
    <property type="entry name" value="NAT_SF"/>
    <property type="match status" value="1"/>
</dbReference>
<dbReference type="RefSeq" id="WP_353646574.1">
    <property type="nucleotide sequence ID" value="NZ_CP159256.1"/>
</dbReference>
<keyword evidence="4" id="KW-0614">Plasmid</keyword>
<dbReference type="NCBIfam" id="NF002959">
    <property type="entry name" value="PRK03624.1"/>
    <property type="match status" value="1"/>
</dbReference>
<dbReference type="AlphaFoldDB" id="A0AAU8CZD7"/>
<dbReference type="InterPro" id="IPR050832">
    <property type="entry name" value="Bact_Acetyltransf"/>
</dbReference>
<reference evidence="4" key="1">
    <citation type="submission" date="2024-06" db="EMBL/GenBank/DDBJ databases">
        <title>Mesorhizobium karijinii sp. nov., a symbiont of the iconic Swainsona formosa from arid Australia.</title>
        <authorList>
            <person name="Hill Y.J."/>
            <person name="Watkin E.L.J."/>
            <person name="O'Hara G.W."/>
            <person name="Terpolilli J."/>
            <person name="Tye M.L."/>
            <person name="Kohlmeier M.G."/>
        </authorList>
    </citation>
    <scope>NUCLEOTIDE SEQUENCE</scope>
    <source>
        <strain evidence="4">WSM2240</strain>
        <plasmid evidence="4">pMk2240A</plasmid>
    </source>
</reference>